<dbReference type="Pfam" id="PF13480">
    <property type="entry name" value="Acetyltransf_6"/>
    <property type="match status" value="1"/>
</dbReference>
<evidence type="ECO:0000256" key="6">
    <source>
        <dbReference type="ARBA" id="ARBA00023316"/>
    </source>
</evidence>
<keyword evidence="9" id="KW-1185">Reference proteome</keyword>
<reference evidence="8 9" key="1">
    <citation type="submission" date="2024-01" db="EMBL/GenBank/DDBJ databases">
        <title>Multi-omics insights into the function and evolution of sodium benzoate biodegradation pathways in Benzoatithermus flavus gen. nov., sp. nov. from hot spring.</title>
        <authorList>
            <person name="Hu C.-J."/>
            <person name="Li W.-J."/>
        </authorList>
    </citation>
    <scope>NUCLEOTIDE SEQUENCE [LARGE SCALE GENOMIC DNA]</scope>
    <source>
        <strain evidence="8 9">SYSU G07066</strain>
    </source>
</reference>
<keyword evidence="2 8" id="KW-0808">Transferase</keyword>
<gene>
    <name evidence="8" type="ORF">U1T56_06280</name>
</gene>
<protein>
    <submittedName>
        <fullName evidence="8">GNAT family N-acetyltransferase</fullName>
        <ecNumber evidence="8">2.3.1.-</ecNumber>
    </submittedName>
</protein>
<evidence type="ECO:0000256" key="5">
    <source>
        <dbReference type="ARBA" id="ARBA00023315"/>
    </source>
</evidence>
<dbReference type="InterPro" id="IPR038740">
    <property type="entry name" value="BioF2-like_GNAT_dom"/>
</dbReference>
<dbReference type="GO" id="GO:0016746">
    <property type="term" value="F:acyltransferase activity"/>
    <property type="evidence" value="ECO:0007669"/>
    <property type="project" value="UniProtKB-KW"/>
</dbReference>
<dbReference type="RefSeq" id="WP_418158589.1">
    <property type="nucleotide sequence ID" value="NZ_JBBLZC010000004.1"/>
</dbReference>
<comment type="caution">
    <text evidence="8">The sequence shown here is derived from an EMBL/GenBank/DDBJ whole genome shotgun (WGS) entry which is preliminary data.</text>
</comment>
<dbReference type="PANTHER" id="PTHR36174:SF1">
    <property type="entry name" value="LIPID II:GLYCINE GLYCYLTRANSFERASE"/>
    <property type="match status" value="1"/>
</dbReference>
<name>A0ABU8XNU1_9PROT</name>
<evidence type="ECO:0000313" key="9">
    <source>
        <dbReference type="Proteomes" id="UP001375743"/>
    </source>
</evidence>
<evidence type="ECO:0000256" key="4">
    <source>
        <dbReference type="ARBA" id="ARBA00022984"/>
    </source>
</evidence>
<dbReference type="PROSITE" id="PS51191">
    <property type="entry name" value="FEMABX"/>
    <property type="match status" value="1"/>
</dbReference>
<dbReference type="InterPro" id="IPR016181">
    <property type="entry name" value="Acyl_CoA_acyltransferase"/>
</dbReference>
<organism evidence="8 9">
    <name type="scientific">Benzoatithermus flavus</name>
    <dbReference type="NCBI Taxonomy" id="3108223"/>
    <lineage>
        <taxon>Bacteria</taxon>
        <taxon>Pseudomonadati</taxon>
        <taxon>Pseudomonadota</taxon>
        <taxon>Alphaproteobacteria</taxon>
        <taxon>Geminicoccales</taxon>
        <taxon>Geminicoccaceae</taxon>
        <taxon>Benzoatithermus</taxon>
    </lineage>
</organism>
<evidence type="ECO:0000256" key="1">
    <source>
        <dbReference type="ARBA" id="ARBA00009943"/>
    </source>
</evidence>
<feature type="domain" description="BioF2-like acetyltransferase" evidence="7">
    <location>
        <begin position="153"/>
        <end position="278"/>
    </location>
</feature>
<dbReference type="Gene3D" id="3.40.630.30">
    <property type="match status" value="2"/>
</dbReference>
<comment type="similarity">
    <text evidence="1">Belongs to the FemABX family.</text>
</comment>
<evidence type="ECO:0000256" key="2">
    <source>
        <dbReference type="ARBA" id="ARBA00022679"/>
    </source>
</evidence>
<dbReference type="EMBL" id="JBBLZC010000004">
    <property type="protein sequence ID" value="MEK0082749.1"/>
    <property type="molecule type" value="Genomic_DNA"/>
</dbReference>
<evidence type="ECO:0000313" key="8">
    <source>
        <dbReference type="EMBL" id="MEK0082749.1"/>
    </source>
</evidence>
<keyword evidence="5 8" id="KW-0012">Acyltransferase</keyword>
<dbReference type="SUPFAM" id="SSF55729">
    <property type="entry name" value="Acyl-CoA N-acyltransferases (Nat)"/>
    <property type="match status" value="2"/>
</dbReference>
<evidence type="ECO:0000256" key="3">
    <source>
        <dbReference type="ARBA" id="ARBA00022960"/>
    </source>
</evidence>
<dbReference type="EC" id="2.3.1.-" evidence="8"/>
<keyword evidence="3" id="KW-0133">Cell shape</keyword>
<keyword evidence="4" id="KW-0573">Peptidoglycan synthesis</keyword>
<keyword evidence="6" id="KW-0961">Cell wall biogenesis/degradation</keyword>
<sequence>MTALELDWDRTSHEAWHALLAAAGRSSLQQGWAYGAALMKGGVEVHRAVVRDLTGAPLACAQIAVRRVLGLRRIAFLLRGPVRLAPDEAVEDRAVEMICRRLGRAALLWAPERPEPLSRLHGQRPVVTGYSTAWLDLAPGPSHLRRILHGKWRNRLARAERAGIEVRIADPLLVGWLLDRNEQHRRTVGYRGPSRAFLGRLAEAAAAQGDLLALIACEAGIAVAGVLFVRHGAAATYEVGYGSPRGRALRAKHLLLWRALAMLHERGVRWVDLGGIDTDRSPGIARFKLGLGGEPVTLAGTFFWPTGK</sequence>
<dbReference type="Proteomes" id="UP001375743">
    <property type="component" value="Unassembled WGS sequence"/>
</dbReference>
<evidence type="ECO:0000259" key="7">
    <source>
        <dbReference type="Pfam" id="PF13480"/>
    </source>
</evidence>
<accession>A0ABU8XNU1</accession>
<dbReference type="InterPro" id="IPR050644">
    <property type="entry name" value="PG_Glycine_Bridge_Synth"/>
</dbReference>
<dbReference type="InterPro" id="IPR003447">
    <property type="entry name" value="FEMABX"/>
</dbReference>
<dbReference type="PANTHER" id="PTHR36174">
    <property type="entry name" value="LIPID II:GLYCINE GLYCYLTRANSFERASE"/>
    <property type="match status" value="1"/>
</dbReference>
<proteinExistence type="inferred from homology"/>